<dbReference type="SMART" id="SM00091">
    <property type="entry name" value="PAS"/>
    <property type="match status" value="1"/>
</dbReference>
<dbReference type="InterPro" id="IPR013767">
    <property type="entry name" value="PAS_fold"/>
</dbReference>
<dbReference type="Gene3D" id="3.30.70.270">
    <property type="match status" value="1"/>
</dbReference>
<dbReference type="NCBIfam" id="TIGR00254">
    <property type="entry name" value="GGDEF"/>
    <property type="match status" value="1"/>
</dbReference>
<feature type="region of interest" description="Disordered" evidence="1">
    <location>
        <begin position="860"/>
        <end position="905"/>
    </location>
</feature>
<feature type="transmembrane region" description="Helical" evidence="2">
    <location>
        <begin position="30"/>
        <end position="50"/>
    </location>
</feature>
<feature type="compositionally biased region" description="Low complexity" evidence="1">
    <location>
        <begin position="208"/>
        <end position="225"/>
    </location>
</feature>
<dbReference type="InterPro" id="IPR035965">
    <property type="entry name" value="PAS-like_dom_sf"/>
</dbReference>
<dbReference type="PROSITE" id="PS50887">
    <property type="entry name" value="GGDEF"/>
    <property type="match status" value="1"/>
</dbReference>
<dbReference type="InterPro" id="IPR000160">
    <property type="entry name" value="GGDEF_dom"/>
</dbReference>
<dbReference type="Proteomes" id="UP000748752">
    <property type="component" value="Unassembled WGS sequence"/>
</dbReference>
<evidence type="ECO:0000313" key="7">
    <source>
        <dbReference type="Proteomes" id="UP000748752"/>
    </source>
</evidence>
<evidence type="ECO:0000256" key="2">
    <source>
        <dbReference type="SAM" id="Phobius"/>
    </source>
</evidence>
<feature type="domain" description="GGDEF" evidence="5">
    <location>
        <begin position="448"/>
        <end position="581"/>
    </location>
</feature>
<dbReference type="Pfam" id="PF00990">
    <property type="entry name" value="GGDEF"/>
    <property type="match status" value="1"/>
</dbReference>
<feature type="domain" description="EAL" evidence="4">
    <location>
        <begin position="592"/>
        <end position="854"/>
    </location>
</feature>
<sequence length="905" mass="97480">MSPPGVGSTPVADTVDTVAGAAERRRMRGWLLAGGALILAIAMFGVGHALQLARLERELAAERVAHAAAAELALALQREEVRLHRLLGEARAAAAERAPANAPTDMEALAAQLRELLPELLDLHIADEQPLAGTAITTRLLPGHAEGGGRGAEPGRATLILAHRLRLGGQHLTLHRRCTELRAVAAPGWAELWLVHDGRHWPLANRPASGSAAAAQSPAASSAAAEQPETIASVRIPHAGAEGWQVAAHRPFGFVVVPSVAASLLLVGLTAAGGLRLWRWTRHREDGLLREQQRLTANQRKLAAVLDSTTDGIVMLDARHRMELLNPAAEVMFGCLETDVLGAPVTELLPALALPADPNADHALAGVYDTQGLRGGVERFPARINERRLQLDDGPRRLLLVQDLTEQERQAKQLEYLEQRDVITGLLNRSELERRMARLLAEAAGSEAAHVLCYIDIDQFKVINDTVGHAAGDALISQLAKIIEVKLSAAALVGRLGGDEFGALFAEHTEAEVLAICEDLMQTVRNFQFKWREHAYDVAVSIGVTAFLPEHESPEAELAKADVACHMAKREGRDRVHVYRDSDVSLIRHHGEMHLVSAITQALSGGRFRLYAQPIMPLAGAEPGGGRTHYEILVRMLDAHGELVAPDTFIPAAERYILMPAVDRWIIHQLFSTQRERMRQWHREHPGQFLFAVNLSGTSVSDDSFLPYLERQFEVHDIPPAAICFEITETAAMRNVGQAQSFIASLGALGCTFALDDFGSGLSSYGYLRELRVSYLKIDGSFVRDMHTDPVNYALVASINQVAHVLGLKTIAEWAENESIINQLRALNVDFVQGFAIGTPLPVVPCDAAVTADMLASAQSGAQSGADGDAQDGSGHGTGPGTGAGAEPGDDLSAASRDPCHDPHG</sequence>
<dbReference type="NCBIfam" id="TIGR00229">
    <property type="entry name" value="sensory_box"/>
    <property type="match status" value="1"/>
</dbReference>
<keyword evidence="7" id="KW-1185">Reference proteome</keyword>
<dbReference type="InterPro" id="IPR001633">
    <property type="entry name" value="EAL_dom"/>
</dbReference>
<name>A0ABS1CPC1_9GAMM</name>
<proteinExistence type="predicted"/>
<dbReference type="InterPro" id="IPR052155">
    <property type="entry name" value="Biofilm_reg_signaling"/>
</dbReference>
<comment type="caution">
    <text evidence="6">The sequence shown here is derived from an EMBL/GenBank/DDBJ whole genome shotgun (WGS) entry which is preliminary data.</text>
</comment>
<evidence type="ECO:0000259" key="4">
    <source>
        <dbReference type="PROSITE" id="PS50883"/>
    </source>
</evidence>
<dbReference type="SUPFAM" id="SSF141868">
    <property type="entry name" value="EAL domain-like"/>
    <property type="match status" value="1"/>
</dbReference>
<dbReference type="SMART" id="SM00052">
    <property type="entry name" value="EAL"/>
    <property type="match status" value="1"/>
</dbReference>
<evidence type="ECO:0000259" key="5">
    <source>
        <dbReference type="PROSITE" id="PS50887"/>
    </source>
</evidence>
<dbReference type="SMART" id="SM00267">
    <property type="entry name" value="GGDEF"/>
    <property type="match status" value="1"/>
</dbReference>
<feature type="region of interest" description="Disordered" evidence="1">
    <location>
        <begin position="206"/>
        <end position="226"/>
    </location>
</feature>
<gene>
    <name evidence="6" type="ORF">CKO31_24185</name>
</gene>
<dbReference type="InterPro" id="IPR043128">
    <property type="entry name" value="Rev_trsase/Diguanyl_cyclase"/>
</dbReference>
<feature type="compositionally biased region" description="Low complexity" evidence="1">
    <location>
        <begin position="860"/>
        <end position="873"/>
    </location>
</feature>
<dbReference type="Pfam" id="PF00563">
    <property type="entry name" value="EAL"/>
    <property type="match status" value="1"/>
</dbReference>
<dbReference type="InterPro" id="IPR035919">
    <property type="entry name" value="EAL_sf"/>
</dbReference>
<evidence type="ECO:0008006" key="8">
    <source>
        <dbReference type="Google" id="ProtNLM"/>
    </source>
</evidence>
<keyword evidence="2" id="KW-0812">Transmembrane</keyword>
<protein>
    <recommendedName>
        <fullName evidence="8">EAL domain-containing protein</fullName>
    </recommendedName>
</protein>
<dbReference type="RefSeq" id="WP_200243124.1">
    <property type="nucleotide sequence ID" value="NZ_NRRV01000117.1"/>
</dbReference>
<dbReference type="Gene3D" id="3.30.450.20">
    <property type="entry name" value="PAS domain"/>
    <property type="match status" value="1"/>
</dbReference>
<dbReference type="Pfam" id="PF00989">
    <property type="entry name" value="PAS"/>
    <property type="match status" value="1"/>
</dbReference>
<dbReference type="Gene3D" id="3.20.20.450">
    <property type="entry name" value="EAL domain"/>
    <property type="match status" value="1"/>
</dbReference>
<dbReference type="CDD" id="cd01949">
    <property type="entry name" value="GGDEF"/>
    <property type="match status" value="1"/>
</dbReference>
<organism evidence="6 7">
    <name type="scientific">Thiohalocapsa halophila</name>
    <dbReference type="NCBI Taxonomy" id="69359"/>
    <lineage>
        <taxon>Bacteria</taxon>
        <taxon>Pseudomonadati</taxon>
        <taxon>Pseudomonadota</taxon>
        <taxon>Gammaproteobacteria</taxon>
        <taxon>Chromatiales</taxon>
        <taxon>Chromatiaceae</taxon>
        <taxon>Thiohalocapsa</taxon>
    </lineage>
</organism>
<dbReference type="PROSITE" id="PS50112">
    <property type="entry name" value="PAS"/>
    <property type="match status" value="1"/>
</dbReference>
<evidence type="ECO:0000256" key="1">
    <source>
        <dbReference type="SAM" id="MobiDB-lite"/>
    </source>
</evidence>
<dbReference type="CDD" id="cd00130">
    <property type="entry name" value="PAS"/>
    <property type="match status" value="1"/>
</dbReference>
<keyword evidence="2" id="KW-0472">Membrane</keyword>
<evidence type="ECO:0000259" key="3">
    <source>
        <dbReference type="PROSITE" id="PS50112"/>
    </source>
</evidence>
<evidence type="ECO:0000313" key="6">
    <source>
        <dbReference type="EMBL" id="MBK1633780.1"/>
    </source>
</evidence>
<dbReference type="SUPFAM" id="SSF55073">
    <property type="entry name" value="Nucleotide cyclase"/>
    <property type="match status" value="1"/>
</dbReference>
<feature type="domain" description="PAS" evidence="3">
    <location>
        <begin position="298"/>
        <end position="349"/>
    </location>
</feature>
<dbReference type="CDD" id="cd01948">
    <property type="entry name" value="EAL"/>
    <property type="match status" value="1"/>
</dbReference>
<feature type="compositionally biased region" description="Gly residues" evidence="1">
    <location>
        <begin position="874"/>
        <end position="886"/>
    </location>
</feature>
<dbReference type="SUPFAM" id="SSF55785">
    <property type="entry name" value="PYP-like sensor domain (PAS domain)"/>
    <property type="match status" value="1"/>
</dbReference>
<dbReference type="EMBL" id="NRRV01000117">
    <property type="protein sequence ID" value="MBK1633780.1"/>
    <property type="molecule type" value="Genomic_DNA"/>
</dbReference>
<reference evidence="6 7" key="1">
    <citation type="journal article" date="2020" name="Microorganisms">
        <title>Osmotic Adaptation and Compatible Solute Biosynthesis of Phototrophic Bacteria as Revealed from Genome Analyses.</title>
        <authorList>
            <person name="Imhoff J.F."/>
            <person name="Rahn T."/>
            <person name="Kunzel S."/>
            <person name="Keller A."/>
            <person name="Neulinger S.C."/>
        </authorList>
    </citation>
    <scope>NUCLEOTIDE SEQUENCE [LARGE SCALE GENOMIC DNA]</scope>
    <source>
        <strain evidence="6 7">DSM 6210</strain>
    </source>
</reference>
<dbReference type="InterPro" id="IPR000014">
    <property type="entry name" value="PAS"/>
</dbReference>
<accession>A0ABS1CPC1</accession>
<dbReference type="InterPro" id="IPR029787">
    <property type="entry name" value="Nucleotide_cyclase"/>
</dbReference>
<dbReference type="PANTHER" id="PTHR44757">
    <property type="entry name" value="DIGUANYLATE CYCLASE DGCP"/>
    <property type="match status" value="1"/>
</dbReference>
<dbReference type="PANTHER" id="PTHR44757:SF4">
    <property type="entry name" value="DIGUANYLATE CYCLASE DGCE-RELATED"/>
    <property type="match status" value="1"/>
</dbReference>
<keyword evidence="2" id="KW-1133">Transmembrane helix</keyword>
<dbReference type="PROSITE" id="PS50883">
    <property type="entry name" value="EAL"/>
    <property type="match status" value="1"/>
</dbReference>